<evidence type="ECO:0000259" key="1">
    <source>
        <dbReference type="PROSITE" id="PS51186"/>
    </source>
</evidence>
<evidence type="ECO:0000313" key="2">
    <source>
        <dbReference type="EMBL" id="GAA4933895.1"/>
    </source>
</evidence>
<dbReference type="PROSITE" id="PS51186">
    <property type="entry name" value="GNAT"/>
    <property type="match status" value="1"/>
</dbReference>
<proteinExistence type="predicted"/>
<dbReference type="InterPro" id="IPR016181">
    <property type="entry name" value="Acyl_CoA_acyltransferase"/>
</dbReference>
<dbReference type="SUPFAM" id="SSF55729">
    <property type="entry name" value="Acyl-CoA N-acyltransferases (Nat)"/>
    <property type="match status" value="1"/>
</dbReference>
<feature type="domain" description="N-acetyltransferase" evidence="1">
    <location>
        <begin position="28"/>
        <end position="184"/>
    </location>
</feature>
<dbReference type="EMBL" id="BAABIK010000005">
    <property type="protein sequence ID" value="GAA4933895.1"/>
    <property type="molecule type" value="Genomic_DNA"/>
</dbReference>
<keyword evidence="3" id="KW-1185">Reference proteome</keyword>
<dbReference type="InterPro" id="IPR000182">
    <property type="entry name" value="GNAT_dom"/>
</dbReference>
<dbReference type="CDD" id="cd04301">
    <property type="entry name" value="NAT_SF"/>
    <property type="match status" value="1"/>
</dbReference>
<comment type="caution">
    <text evidence="2">The sequence shown here is derived from an EMBL/GenBank/DDBJ whole genome shotgun (WGS) entry which is preliminary data.</text>
</comment>
<gene>
    <name evidence="2" type="ORF">GCM10023224_12940</name>
</gene>
<organism evidence="2 3">
    <name type="scientific">Streptomonospora halophila</name>
    <dbReference type="NCBI Taxonomy" id="427369"/>
    <lineage>
        <taxon>Bacteria</taxon>
        <taxon>Bacillati</taxon>
        <taxon>Actinomycetota</taxon>
        <taxon>Actinomycetes</taxon>
        <taxon>Streptosporangiales</taxon>
        <taxon>Nocardiopsidaceae</taxon>
        <taxon>Streptomonospora</taxon>
    </lineage>
</organism>
<accession>A0ABP9G9E0</accession>
<sequence length="184" mass="19204">MVERTADGAGRAGARTSVALVRLDRSGPEVERLRAAVLRIRVAPGQRALVTEAVETLPRADADPDRTPFAVLAGGEPAGFGIIDRGGARAELTGIAADTARAVMLRAFYLAPERQGQGIGRRACAAVEALVRSVHPDAAEVFVVVSELNRAAVRAYRAGGFAPTGDRLLDGVSAPRAVLRMALA</sequence>
<name>A0ABP9G9E0_9ACTN</name>
<evidence type="ECO:0000313" key="3">
    <source>
        <dbReference type="Proteomes" id="UP001499993"/>
    </source>
</evidence>
<reference evidence="3" key="1">
    <citation type="journal article" date="2019" name="Int. J. Syst. Evol. Microbiol.">
        <title>The Global Catalogue of Microorganisms (GCM) 10K type strain sequencing project: providing services to taxonomists for standard genome sequencing and annotation.</title>
        <authorList>
            <consortium name="The Broad Institute Genomics Platform"/>
            <consortium name="The Broad Institute Genome Sequencing Center for Infectious Disease"/>
            <person name="Wu L."/>
            <person name="Ma J."/>
        </authorList>
    </citation>
    <scope>NUCLEOTIDE SEQUENCE [LARGE SCALE GENOMIC DNA]</scope>
    <source>
        <strain evidence="3">JCM 18123</strain>
    </source>
</reference>
<dbReference type="Pfam" id="PF00583">
    <property type="entry name" value="Acetyltransf_1"/>
    <property type="match status" value="1"/>
</dbReference>
<dbReference type="Gene3D" id="3.40.630.30">
    <property type="match status" value="1"/>
</dbReference>
<protein>
    <recommendedName>
        <fullName evidence="1">N-acetyltransferase domain-containing protein</fullName>
    </recommendedName>
</protein>
<dbReference type="Proteomes" id="UP001499993">
    <property type="component" value="Unassembled WGS sequence"/>
</dbReference>
<dbReference type="RefSeq" id="WP_345555836.1">
    <property type="nucleotide sequence ID" value="NZ_BAABIK010000005.1"/>
</dbReference>